<feature type="binding site" evidence="6">
    <location>
        <position position="146"/>
    </location>
    <ligand>
        <name>acetyl-CoA</name>
        <dbReference type="ChEBI" id="CHEBI:57288"/>
    </ligand>
</feature>
<dbReference type="InterPro" id="IPR050179">
    <property type="entry name" value="Trans_hexapeptide_repeat"/>
</dbReference>
<feature type="domain" description="PglD N-terminal" evidence="7">
    <location>
        <begin position="5"/>
        <end position="82"/>
    </location>
</feature>
<dbReference type="AlphaFoldDB" id="A0A1N7AT41"/>
<evidence type="ECO:0000256" key="2">
    <source>
        <dbReference type="ARBA" id="ARBA00022679"/>
    </source>
</evidence>
<dbReference type="InterPro" id="IPR020019">
    <property type="entry name" value="AcTrfase_PglD-like"/>
</dbReference>
<dbReference type="InterPro" id="IPR001451">
    <property type="entry name" value="Hexapep"/>
</dbReference>
<dbReference type="Pfam" id="PF00132">
    <property type="entry name" value="Hexapep"/>
    <property type="match status" value="2"/>
</dbReference>
<evidence type="ECO:0000313" key="8">
    <source>
        <dbReference type="EMBL" id="SIR42201.1"/>
    </source>
</evidence>
<dbReference type="NCBIfam" id="TIGR03570">
    <property type="entry name" value="NeuD_NnaD"/>
    <property type="match status" value="1"/>
</dbReference>
<dbReference type="InterPro" id="IPR018357">
    <property type="entry name" value="Hexapep_transf_CS"/>
</dbReference>
<comment type="similarity">
    <text evidence="1">Belongs to the transferase hexapeptide repeat family.</text>
</comment>
<name>A0A1N7AT41_9BACT</name>
<evidence type="ECO:0000259" key="7">
    <source>
        <dbReference type="Pfam" id="PF17836"/>
    </source>
</evidence>
<keyword evidence="3" id="KW-0677">Repeat</keyword>
<dbReference type="PROSITE" id="PS00101">
    <property type="entry name" value="HEXAPEP_TRANSFERASES"/>
    <property type="match status" value="1"/>
</dbReference>
<evidence type="ECO:0000256" key="1">
    <source>
        <dbReference type="ARBA" id="ARBA00007274"/>
    </source>
</evidence>
<dbReference type="SUPFAM" id="SSF51161">
    <property type="entry name" value="Trimeric LpxA-like enzymes"/>
    <property type="match status" value="1"/>
</dbReference>
<dbReference type="InterPro" id="IPR041561">
    <property type="entry name" value="PglD_N"/>
</dbReference>
<dbReference type="EMBL" id="FTNM01000006">
    <property type="protein sequence ID" value="SIR42201.1"/>
    <property type="molecule type" value="Genomic_DNA"/>
</dbReference>
<dbReference type="STRING" id="1077936.SAMN05421545_3553"/>
<accession>A0A1N7AT41</accession>
<evidence type="ECO:0000313" key="9">
    <source>
        <dbReference type="Proteomes" id="UP000185924"/>
    </source>
</evidence>
<keyword evidence="9" id="KW-1185">Reference proteome</keyword>
<dbReference type="OrthoDB" id="708224at2"/>
<feature type="binding site" evidence="6">
    <location>
        <position position="70"/>
    </location>
    <ligand>
        <name>substrate</name>
    </ligand>
</feature>
<feature type="site" description="Increases basicity of active site His" evidence="5">
    <location>
        <position position="138"/>
    </location>
</feature>
<dbReference type="GO" id="GO:0016746">
    <property type="term" value="F:acyltransferase activity"/>
    <property type="evidence" value="ECO:0007669"/>
    <property type="project" value="UniProtKB-KW"/>
</dbReference>
<reference evidence="9" key="1">
    <citation type="submission" date="2017-01" db="EMBL/GenBank/DDBJ databases">
        <authorList>
            <person name="Varghese N."/>
            <person name="Submissions S."/>
        </authorList>
    </citation>
    <scope>NUCLEOTIDE SEQUENCE [LARGE SCALE GENOMIC DNA]</scope>
    <source>
        <strain evidence="9">DM9</strain>
    </source>
</reference>
<dbReference type="Pfam" id="PF17836">
    <property type="entry name" value="PglD_N"/>
    <property type="match status" value="1"/>
</dbReference>
<dbReference type="Gene3D" id="3.40.50.20">
    <property type="match status" value="1"/>
</dbReference>
<dbReference type="RefSeq" id="WP_076423070.1">
    <property type="nucleotide sequence ID" value="NZ_FTNM01000006.1"/>
</dbReference>
<organism evidence="8 9">
    <name type="scientific">Pontibacter lucknowensis</name>
    <dbReference type="NCBI Taxonomy" id="1077936"/>
    <lineage>
        <taxon>Bacteria</taxon>
        <taxon>Pseudomonadati</taxon>
        <taxon>Bacteroidota</taxon>
        <taxon>Cytophagia</taxon>
        <taxon>Cytophagales</taxon>
        <taxon>Hymenobacteraceae</taxon>
        <taxon>Pontibacter</taxon>
    </lineage>
</organism>
<evidence type="ECO:0000256" key="6">
    <source>
        <dbReference type="PIRSR" id="PIRSR620019-2"/>
    </source>
</evidence>
<keyword evidence="2 8" id="KW-0808">Transferase</keyword>
<evidence type="ECO:0000256" key="4">
    <source>
        <dbReference type="ARBA" id="ARBA00023315"/>
    </source>
</evidence>
<dbReference type="Proteomes" id="UP000185924">
    <property type="component" value="Unassembled WGS sequence"/>
</dbReference>
<dbReference type="PANTHER" id="PTHR43300">
    <property type="entry name" value="ACETYLTRANSFERASE"/>
    <property type="match status" value="1"/>
</dbReference>
<sequence length="208" mass="21659">MPEVGLIGYSGHAYVVADSARAIGLQLLGYFESSPKNLNPFELAYLGDENNTDDIALLRAEERHFFIAIGANRLRAALMDKLLAKGLRTLAIIHPSAIVSPLATVGVGTLVAPGCKVNALARIGRGVIINTGAVIEHECQIDDFAHIAPGAVLAGNVSVGSGSFVGANAVIKEGVRIGRHVTVGAGAVILHDIGDNEKWVGNPGKLVK</sequence>
<feature type="binding site" evidence="6">
    <location>
        <begin position="10"/>
        <end position="12"/>
    </location>
    <ligand>
        <name>substrate</name>
    </ligand>
</feature>
<dbReference type="InterPro" id="IPR011004">
    <property type="entry name" value="Trimer_LpxA-like_sf"/>
</dbReference>
<protein>
    <submittedName>
        <fullName evidence="8">Acetyltransferase EpsM</fullName>
    </submittedName>
</protein>
<proteinExistence type="inferred from homology"/>
<evidence type="ECO:0000256" key="5">
    <source>
        <dbReference type="PIRSR" id="PIRSR620019-1"/>
    </source>
</evidence>
<dbReference type="PANTHER" id="PTHR43300:SF7">
    <property type="entry name" value="UDP-N-ACETYLBACILLOSAMINE N-ACETYLTRANSFERASE"/>
    <property type="match status" value="1"/>
</dbReference>
<feature type="active site" description="Proton acceptor" evidence="5">
    <location>
        <position position="137"/>
    </location>
</feature>
<evidence type="ECO:0000256" key="3">
    <source>
        <dbReference type="ARBA" id="ARBA00022737"/>
    </source>
</evidence>
<keyword evidence="4" id="KW-0012">Acyltransferase</keyword>
<gene>
    <name evidence="8" type="ORF">SAMN05421545_3553</name>
</gene>
<dbReference type="CDD" id="cd03360">
    <property type="entry name" value="LbH_AT_putative"/>
    <property type="match status" value="1"/>
</dbReference>
<dbReference type="Gene3D" id="2.160.10.10">
    <property type="entry name" value="Hexapeptide repeat proteins"/>
    <property type="match status" value="1"/>
</dbReference>